<feature type="domain" description="CRAL-TRIO" evidence="1">
    <location>
        <begin position="175"/>
        <end position="271"/>
    </location>
</feature>
<dbReference type="GeneID" id="114345791"/>
<dbReference type="PANTHER" id="PTHR10174">
    <property type="entry name" value="ALPHA-TOCOPHEROL TRANSFER PROTEIN-RELATED"/>
    <property type="match status" value="1"/>
</dbReference>
<dbReference type="EnsemblMetazoa" id="XM_050645974.1">
    <property type="protein sequence ID" value="XP_050501931.1"/>
    <property type="gene ID" value="LOC114345791"/>
</dbReference>
<reference evidence="2" key="1">
    <citation type="submission" date="2025-05" db="UniProtKB">
        <authorList>
            <consortium name="EnsemblMetazoa"/>
        </authorList>
    </citation>
    <scope>IDENTIFICATION</scope>
</reference>
<keyword evidence="3" id="KW-1185">Reference proteome</keyword>
<dbReference type="PROSITE" id="PS50191">
    <property type="entry name" value="CRAL_TRIO"/>
    <property type="match status" value="1"/>
</dbReference>
<dbReference type="Pfam" id="PF00650">
    <property type="entry name" value="CRAL_TRIO"/>
    <property type="match status" value="1"/>
</dbReference>
<organism evidence="2 3">
    <name type="scientific">Diabrotica virgifera virgifera</name>
    <name type="common">western corn rootworm</name>
    <dbReference type="NCBI Taxonomy" id="50390"/>
    <lineage>
        <taxon>Eukaryota</taxon>
        <taxon>Metazoa</taxon>
        <taxon>Ecdysozoa</taxon>
        <taxon>Arthropoda</taxon>
        <taxon>Hexapoda</taxon>
        <taxon>Insecta</taxon>
        <taxon>Pterygota</taxon>
        <taxon>Neoptera</taxon>
        <taxon>Endopterygota</taxon>
        <taxon>Coleoptera</taxon>
        <taxon>Polyphaga</taxon>
        <taxon>Cucujiformia</taxon>
        <taxon>Chrysomeloidea</taxon>
        <taxon>Chrysomelidae</taxon>
        <taxon>Galerucinae</taxon>
        <taxon>Diabroticina</taxon>
        <taxon>Diabroticites</taxon>
        <taxon>Diabrotica</taxon>
    </lineage>
</organism>
<protein>
    <recommendedName>
        <fullName evidence="1">CRAL-TRIO domain-containing protein</fullName>
    </recommendedName>
</protein>
<evidence type="ECO:0000313" key="2">
    <source>
        <dbReference type="EnsemblMetazoa" id="XP_050501931.1"/>
    </source>
</evidence>
<dbReference type="SUPFAM" id="SSF52087">
    <property type="entry name" value="CRAL/TRIO domain"/>
    <property type="match status" value="1"/>
</dbReference>
<dbReference type="InterPro" id="IPR036865">
    <property type="entry name" value="CRAL-TRIO_dom_sf"/>
</dbReference>
<proteinExistence type="predicted"/>
<name>A0ABM5JVG3_DIAVI</name>
<sequence length="323" mass="37852">MDFLLKSAICLPTTVSMDTKKWLTWNQDEALGRALKRNGKTLKQLEDDMHIIKDWMKTQHHLPEVGSDGLIRNFLLGNKFSIEQTKEKVDMYYTIRHMMPEVYDHSNINKRHLKKIADQLYFFPLPKRTEEGSRVTVCKLMDTCTDNFDFYKYMAYGCSNMEVRFQEDVLYDEIIVIDLENVKMGHIFKSSPFHLKKMLTIVEKVYSNKLKKIHMVNCPTFAVNTINALKQLIKPKLASRIFVHEGTETLSNHISVKVLPTDYQGLELSLQELNEMWKIKLQDHKDRFDVLDTLRTNESLRPSALQNDEILGYHGNFRKLSLD</sequence>
<dbReference type="RefSeq" id="XP_050501931.1">
    <property type="nucleotide sequence ID" value="XM_050645974.1"/>
</dbReference>
<dbReference type="SUPFAM" id="SSF46938">
    <property type="entry name" value="CRAL/TRIO N-terminal domain"/>
    <property type="match status" value="1"/>
</dbReference>
<dbReference type="InterPro" id="IPR001251">
    <property type="entry name" value="CRAL-TRIO_dom"/>
</dbReference>
<evidence type="ECO:0000259" key="1">
    <source>
        <dbReference type="PROSITE" id="PS50191"/>
    </source>
</evidence>
<accession>A0ABM5JVG3</accession>
<evidence type="ECO:0000313" key="3">
    <source>
        <dbReference type="Proteomes" id="UP001652700"/>
    </source>
</evidence>
<dbReference type="PANTHER" id="PTHR10174:SF222">
    <property type="entry name" value="GH10083P-RELATED"/>
    <property type="match status" value="1"/>
</dbReference>
<dbReference type="CDD" id="cd00170">
    <property type="entry name" value="SEC14"/>
    <property type="match status" value="1"/>
</dbReference>
<dbReference type="SMART" id="SM00516">
    <property type="entry name" value="SEC14"/>
    <property type="match status" value="1"/>
</dbReference>
<dbReference type="InterPro" id="IPR036273">
    <property type="entry name" value="CRAL/TRIO_N_dom_sf"/>
</dbReference>
<dbReference type="Proteomes" id="UP001652700">
    <property type="component" value="Unplaced"/>
</dbReference>
<dbReference type="PRINTS" id="PR00180">
    <property type="entry name" value="CRETINALDHBP"/>
</dbReference>
<dbReference type="Gene3D" id="3.40.525.10">
    <property type="entry name" value="CRAL-TRIO lipid binding domain"/>
    <property type="match status" value="1"/>
</dbReference>